<comment type="pathway">
    <text evidence="5 6">Purine metabolism; IMP biosynthesis via de novo pathway; 5-amino-1-(5-phospho-D-ribosyl)imidazole-4-carboxylate from 5-amino-1-(5-phospho-D-ribosyl)imidazole (N5-CAIR route): step 1/2.</text>
</comment>
<dbReference type="NCBIfam" id="NF004679">
    <property type="entry name" value="PRK06019.1-5"/>
    <property type="match status" value="1"/>
</dbReference>
<accession>A0A2A6DZ04</accession>
<reference evidence="9 10" key="1">
    <citation type="submission" date="2016-12" db="EMBL/GenBank/DDBJ databases">
        <title>Candidatus Reconcilibacillus cellulovorans genome.</title>
        <authorList>
            <person name="Kolinko S."/>
            <person name="Wu Y.-W."/>
            <person name="Tachea F."/>
            <person name="Denzel E."/>
            <person name="Hiras J."/>
            <person name="Baecker N."/>
            <person name="Chan L.J."/>
            <person name="Eichorst S.A."/>
            <person name="Frey D."/>
            <person name="Adams P.D."/>
            <person name="Pray T."/>
            <person name="Tanjore D."/>
            <person name="Petzold C.J."/>
            <person name="Gladden J.M."/>
            <person name="Simmons B.A."/>
            <person name="Singer S.W."/>
        </authorList>
    </citation>
    <scope>NUCLEOTIDE SEQUENCE [LARGE SCALE GENOMIC DNA]</scope>
    <source>
        <strain evidence="9">JTherm</strain>
    </source>
</reference>
<evidence type="ECO:0000256" key="5">
    <source>
        <dbReference type="HAMAP-Rule" id="MF_01928"/>
    </source>
</evidence>
<evidence type="ECO:0000256" key="4">
    <source>
        <dbReference type="ARBA" id="ARBA00022840"/>
    </source>
</evidence>
<dbReference type="Pfam" id="PF17769">
    <property type="entry name" value="PurK_C"/>
    <property type="match status" value="1"/>
</dbReference>
<feature type="binding site" evidence="5">
    <location>
        <position position="149"/>
    </location>
    <ligand>
        <name>ATP</name>
        <dbReference type="ChEBI" id="CHEBI:30616"/>
    </ligand>
</feature>
<evidence type="ECO:0000256" key="1">
    <source>
        <dbReference type="ARBA" id="ARBA00022598"/>
    </source>
</evidence>
<dbReference type="FunFam" id="3.30.1490.20:FF:000015">
    <property type="entry name" value="N5-carboxyaminoimidazole ribonucleotide synthase"/>
    <property type="match status" value="1"/>
</dbReference>
<dbReference type="SUPFAM" id="SSF52440">
    <property type="entry name" value="PreATP-grasp domain"/>
    <property type="match status" value="1"/>
</dbReference>
<comment type="function">
    <text evidence="6">Catalyzes the ATP-dependent conversion of 5-aminoimidazole ribonucleotide (AIR) and HCO(3)- to N5-carboxyaminoimidazole ribonucleotide (N5-CAIR).</text>
</comment>
<dbReference type="PANTHER" id="PTHR11609">
    <property type="entry name" value="PURINE BIOSYNTHESIS PROTEIN 6/7, PUR6/7"/>
    <property type="match status" value="1"/>
</dbReference>
<proteinExistence type="inferred from homology"/>
<feature type="binding site" evidence="5">
    <location>
        <begin position="187"/>
        <end position="190"/>
    </location>
    <ligand>
        <name>ATP</name>
        <dbReference type="ChEBI" id="CHEBI:30616"/>
    </ligand>
</feature>
<dbReference type="Gene3D" id="3.40.50.20">
    <property type="match status" value="1"/>
</dbReference>
<dbReference type="NCBIfam" id="NF004675">
    <property type="entry name" value="PRK06019.1-1"/>
    <property type="match status" value="1"/>
</dbReference>
<dbReference type="GO" id="GO:0005829">
    <property type="term" value="C:cytosol"/>
    <property type="evidence" value="ECO:0007669"/>
    <property type="project" value="TreeGrafter"/>
</dbReference>
<dbReference type="Pfam" id="PF22660">
    <property type="entry name" value="RS_preATP-grasp-like"/>
    <property type="match status" value="1"/>
</dbReference>
<feature type="binding site" evidence="5">
    <location>
        <position position="109"/>
    </location>
    <ligand>
        <name>ATP</name>
        <dbReference type="ChEBI" id="CHEBI:30616"/>
    </ligand>
</feature>
<dbReference type="NCBIfam" id="NF004680">
    <property type="entry name" value="PRK06019.1-6"/>
    <property type="match status" value="1"/>
</dbReference>
<evidence type="ECO:0000256" key="3">
    <source>
        <dbReference type="ARBA" id="ARBA00022755"/>
    </source>
</evidence>
<dbReference type="Proteomes" id="UP000243688">
    <property type="component" value="Unassembled WGS sequence"/>
</dbReference>
<keyword evidence="1 5" id="KW-0436">Ligase</keyword>
<dbReference type="InterPro" id="IPR003135">
    <property type="entry name" value="ATP-grasp_carboxylate-amine"/>
</dbReference>
<dbReference type="FunFam" id="3.40.50.20:FF:000016">
    <property type="entry name" value="N5-carboxyaminoimidazole ribonucleotide synthase"/>
    <property type="match status" value="1"/>
</dbReference>
<evidence type="ECO:0000256" key="6">
    <source>
        <dbReference type="RuleBase" id="RU361200"/>
    </source>
</evidence>
<comment type="catalytic activity">
    <reaction evidence="5 6">
        <text>5-amino-1-(5-phospho-beta-D-ribosyl)imidazole + hydrogencarbonate + ATP = 5-carboxyamino-1-(5-phospho-D-ribosyl)imidazole + ADP + phosphate + 2 H(+)</text>
        <dbReference type="Rhea" id="RHEA:19317"/>
        <dbReference type="ChEBI" id="CHEBI:15378"/>
        <dbReference type="ChEBI" id="CHEBI:17544"/>
        <dbReference type="ChEBI" id="CHEBI:30616"/>
        <dbReference type="ChEBI" id="CHEBI:43474"/>
        <dbReference type="ChEBI" id="CHEBI:58730"/>
        <dbReference type="ChEBI" id="CHEBI:137981"/>
        <dbReference type="ChEBI" id="CHEBI:456216"/>
        <dbReference type="EC" id="6.3.4.18"/>
    </reaction>
</comment>
<dbReference type="Gene3D" id="3.30.470.20">
    <property type="entry name" value="ATP-grasp fold, B domain"/>
    <property type="match status" value="1"/>
</dbReference>
<feature type="domain" description="ATP-grasp" evidence="8">
    <location>
        <begin position="113"/>
        <end position="302"/>
    </location>
</feature>
<evidence type="ECO:0000256" key="7">
    <source>
        <dbReference type="SAM" id="MobiDB-lite"/>
    </source>
</evidence>
<dbReference type="SUPFAM" id="SSF51246">
    <property type="entry name" value="Rudiment single hybrid motif"/>
    <property type="match status" value="1"/>
</dbReference>
<keyword evidence="2 5" id="KW-0547">Nucleotide-binding</keyword>
<name>A0A2A6DZ04_9BACL</name>
<dbReference type="InterPro" id="IPR016185">
    <property type="entry name" value="PreATP-grasp_dom_sf"/>
</dbReference>
<dbReference type="UniPathway" id="UPA00074">
    <property type="reaction ID" value="UER00942"/>
</dbReference>
<dbReference type="GO" id="GO:0006189">
    <property type="term" value="P:'de novo' IMP biosynthetic process"/>
    <property type="evidence" value="ECO:0007669"/>
    <property type="project" value="UniProtKB-UniRule"/>
</dbReference>
<dbReference type="InterPro" id="IPR005875">
    <property type="entry name" value="PurK"/>
</dbReference>
<keyword evidence="4 5" id="KW-0067">ATP-binding</keyword>
<dbReference type="NCBIfam" id="NF004676">
    <property type="entry name" value="PRK06019.1-2"/>
    <property type="match status" value="1"/>
</dbReference>
<evidence type="ECO:0000313" key="10">
    <source>
        <dbReference type="Proteomes" id="UP000243688"/>
    </source>
</evidence>
<dbReference type="GO" id="GO:0005524">
    <property type="term" value="F:ATP binding"/>
    <property type="evidence" value="ECO:0007669"/>
    <property type="project" value="UniProtKB-UniRule"/>
</dbReference>
<dbReference type="EMBL" id="MOXJ01000019">
    <property type="protein sequence ID" value="PDO10120.1"/>
    <property type="molecule type" value="Genomic_DNA"/>
</dbReference>
<gene>
    <name evidence="5 6" type="primary">purK</name>
    <name evidence="9" type="ORF">BLM47_08785</name>
</gene>
<dbReference type="SUPFAM" id="SSF56059">
    <property type="entry name" value="Glutathione synthetase ATP-binding domain-like"/>
    <property type="match status" value="1"/>
</dbReference>
<feature type="compositionally biased region" description="Basic and acidic residues" evidence="7">
    <location>
        <begin position="448"/>
        <end position="458"/>
    </location>
</feature>
<organism evidence="9 10">
    <name type="scientific">Candidatus Reconcilbacillus cellulovorans</name>
    <dbReference type="NCBI Taxonomy" id="1906605"/>
    <lineage>
        <taxon>Bacteria</taxon>
        <taxon>Bacillati</taxon>
        <taxon>Bacillota</taxon>
        <taxon>Bacilli</taxon>
        <taxon>Bacillales</taxon>
        <taxon>Paenibacillaceae</taxon>
        <taxon>Candidatus Reconcilbacillus</taxon>
    </lineage>
</organism>
<dbReference type="Pfam" id="PF02222">
    <property type="entry name" value="ATP-grasp"/>
    <property type="match status" value="1"/>
</dbReference>
<feature type="binding site" evidence="5">
    <location>
        <position position="218"/>
    </location>
    <ligand>
        <name>ATP</name>
        <dbReference type="ChEBI" id="CHEBI:30616"/>
    </ligand>
</feature>
<protein>
    <recommendedName>
        <fullName evidence="5 6">N5-carboxyaminoimidazole ribonucleotide synthase</fullName>
        <shortName evidence="5 6">N5-CAIR synthase</shortName>
        <ecNumber evidence="5 6">6.3.4.18</ecNumber>
    </recommendedName>
    <alternativeName>
        <fullName evidence="5 6">5-(carboxyamino)imidazole ribonucleotide synthetase</fullName>
    </alternativeName>
</protein>
<dbReference type="InterPro" id="IPR040686">
    <property type="entry name" value="PurK_C"/>
</dbReference>
<dbReference type="Gene3D" id="3.30.1490.20">
    <property type="entry name" value="ATP-grasp fold, A domain"/>
    <property type="match status" value="1"/>
</dbReference>
<comment type="subunit">
    <text evidence="5 6">Homodimer.</text>
</comment>
<feature type="binding site" evidence="5">
    <location>
        <begin position="272"/>
        <end position="273"/>
    </location>
    <ligand>
        <name>ATP</name>
        <dbReference type="ChEBI" id="CHEBI:30616"/>
    </ligand>
</feature>
<evidence type="ECO:0000313" key="9">
    <source>
        <dbReference type="EMBL" id="PDO10120.1"/>
    </source>
</evidence>
<dbReference type="PROSITE" id="PS50975">
    <property type="entry name" value="ATP_GRASP"/>
    <property type="match status" value="1"/>
</dbReference>
<dbReference type="InterPro" id="IPR011761">
    <property type="entry name" value="ATP-grasp"/>
</dbReference>
<dbReference type="EC" id="6.3.4.18" evidence="5 6"/>
<dbReference type="GO" id="GO:0046872">
    <property type="term" value="F:metal ion binding"/>
    <property type="evidence" value="ECO:0007669"/>
    <property type="project" value="InterPro"/>
</dbReference>
<keyword evidence="3 5" id="KW-0658">Purine biosynthesis</keyword>
<dbReference type="HAMAP" id="MF_01928">
    <property type="entry name" value="PurK"/>
    <property type="match status" value="1"/>
</dbReference>
<evidence type="ECO:0000256" key="2">
    <source>
        <dbReference type="ARBA" id="ARBA00022741"/>
    </source>
</evidence>
<dbReference type="AlphaFoldDB" id="A0A2A6DZ04"/>
<dbReference type="FunFam" id="3.30.470.20:FF:000029">
    <property type="entry name" value="N5-carboxyaminoimidazole ribonucleotide synthase"/>
    <property type="match status" value="1"/>
</dbReference>
<dbReference type="GO" id="GO:0004638">
    <property type="term" value="F:phosphoribosylaminoimidazole carboxylase activity"/>
    <property type="evidence" value="ECO:0007669"/>
    <property type="project" value="InterPro"/>
</dbReference>
<feature type="binding site" evidence="5">
    <location>
        <position position="195"/>
    </location>
    <ligand>
        <name>ATP</name>
        <dbReference type="ChEBI" id="CHEBI:30616"/>
    </ligand>
</feature>
<evidence type="ECO:0000259" key="8">
    <source>
        <dbReference type="PROSITE" id="PS50975"/>
    </source>
</evidence>
<dbReference type="InterPro" id="IPR054350">
    <property type="entry name" value="PurT/PurK_preATP-grasp"/>
</dbReference>
<comment type="caution">
    <text evidence="9">The sequence shown here is derived from an EMBL/GenBank/DDBJ whole genome shotgun (WGS) entry which is preliminary data.</text>
</comment>
<sequence>MTSNRVVLPGATIGVLGGGQLGRMLALAGRHMGYRFAVLDPAEDAPCAQVADMHIRAAFDDVEAARQLAARSDVVTYEFENVSAEVARALASEAYVPQGSELLRITQHRIREKRAVEAAGAPVAPYAEVRDLEGLLDAARRLGFPCVLKTCTGGYDGKGQRVVRSEDEAKRAFAELSGGGTNELVLERWVAFEREISVIVARSPRGEIRAFPPAENVHVDNILHLSIAPARIGEAVRRHAEELAVRVAESLGVVGLLAVEMFVTADGRLYVNELAPRPHNSGHYTMEACATSQFEQHVRAICDLPLGPTRLWTPVVMVNILGQHVASVLEWWPEAERDLPRGATAKLHLYGKRDALPNRKMGHVNLLCDDPEAVLEWAIRSPIWRDRTESLRRAGRLPKVREARLSPADRPAGGTEPQLATAARSDGEVRPSAASTAHAGGETSPQRSARESAAEPSHHQPAAKGGRSG</sequence>
<dbReference type="PANTHER" id="PTHR11609:SF5">
    <property type="entry name" value="PHOSPHORIBOSYLAMINOIMIDAZOLE CARBOXYLASE"/>
    <property type="match status" value="1"/>
</dbReference>
<dbReference type="NCBIfam" id="TIGR01161">
    <property type="entry name" value="purK"/>
    <property type="match status" value="1"/>
</dbReference>
<dbReference type="InterPro" id="IPR013815">
    <property type="entry name" value="ATP_grasp_subdomain_1"/>
</dbReference>
<dbReference type="InterPro" id="IPR011054">
    <property type="entry name" value="Rudment_hybrid_motif"/>
</dbReference>
<comment type="function">
    <text evidence="5">Catalyzes the ATP-dependent conversion of 5-aminoimidazole ribonucleotide (AIR) and HCO(3)(-) to N5-carboxyaminoimidazole ribonucleotide (N5-CAIR).</text>
</comment>
<feature type="region of interest" description="Disordered" evidence="7">
    <location>
        <begin position="402"/>
        <end position="469"/>
    </location>
</feature>
<dbReference type="GO" id="GO:0034028">
    <property type="term" value="F:5-(carboxyamino)imidazole ribonucleotide synthase activity"/>
    <property type="evidence" value="ECO:0007669"/>
    <property type="project" value="UniProtKB-UniRule"/>
</dbReference>
<feature type="binding site" evidence="5">
    <location>
        <begin position="154"/>
        <end position="160"/>
    </location>
    <ligand>
        <name>ATP</name>
        <dbReference type="ChEBI" id="CHEBI:30616"/>
    </ligand>
</feature>
<comment type="similarity">
    <text evidence="5 6">Belongs to the PurK/PurT family.</text>
</comment>